<comment type="caution">
    <text evidence="7">The sequence shown here is derived from an EMBL/GenBank/DDBJ whole genome shotgun (WGS) entry which is preliminary data.</text>
</comment>
<dbReference type="EMBL" id="QJJV01000006">
    <property type="protein sequence ID" value="PXX17398.1"/>
    <property type="molecule type" value="Genomic_DNA"/>
</dbReference>
<dbReference type="InterPro" id="IPR014883">
    <property type="entry name" value="VRR_NUC"/>
</dbReference>
<evidence type="ECO:0000256" key="4">
    <source>
        <dbReference type="SAM" id="MobiDB-lite"/>
    </source>
</evidence>
<evidence type="ECO:0000256" key="3">
    <source>
        <dbReference type="ARBA" id="ARBA00022801"/>
    </source>
</evidence>
<comment type="cofactor">
    <cofactor evidence="1">
        <name>Mg(2+)</name>
        <dbReference type="ChEBI" id="CHEBI:18420"/>
    </cofactor>
</comment>
<sequence>MGSSLKPAGECETIKERTDQYAYLPPRAKGYLEEKVRIALMLPTIVRVQRNDGTSIDAYLKQTVVTEVIRVEERVAEFWWRYKAEVSFDLSEVRIMGLKTAPIPFLSDEKLPQPGGRRHSMNPFPKGYTKGALRRPDVIIVHRPEDRWPGRGERDREGGGHMDNLLRLVEIKFPGDVLNEGQERDYLLIAGSKDRMSVLDVSDCDDDLEHARALYEKGAYPNLAELREMRLRMRAPVRTVEAIPQSAWYEDWSAWLVRGAGQARQTVANAVSAVWNATGHGYAYVSDETQQFLHAHVKWVFSAGRWVADETHATWKWVDDKGSVLCSYTAAELKAGWAEIRKQTDLTWATLRNIDWGHVGVTIVKGLVTLVVIIAAVAVAVVLTEALFAILAALMAIIGAGAAATAALAAVLGVAAAEAA</sequence>
<evidence type="ECO:0000256" key="2">
    <source>
        <dbReference type="ARBA" id="ARBA00022722"/>
    </source>
</evidence>
<evidence type="ECO:0000313" key="7">
    <source>
        <dbReference type="EMBL" id="PXX17398.1"/>
    </source>
</evidence>
<dbReference type="Proteomes" id="UP000247515">
    <property type="component" value="Unassembled WGS sequence"/>
</dbReference>
<accession>A0ABX5MU25</accession>
<protein>
    <submittedName>
        <fullName evidence="7">VRR-NUC domain-containing protein</fullName>
    </submittedName>
</protein>
<organism evidence="7 8">
    <name type="scientific">Paraburkholderia tropica</name>
    <dbReference type="NCBI Taxonomy" id="92647"/>
    <lineage>
        <taxon>Bacteria</taxon>
        <taxon>Pseudomonadati</taxon>
        <taxon>Pseudomonadota</taxon>
        <taxon>Betaproteobacteria</taxon>
        <taxon>Burkholderiales</taxon>
        <taxon>Burkholderiaceae</taxon>
        <taxon>Paraburkholderia</taxon>
    </lineage>
</organism>
<feature type="domain" description="VRR-NUC" evidence="6">
    <location>
        <begin position="106"/>
        <end position="203"/>
    </location>
</feature>
<dbReference type="RefSeq" id="WP_110327230.1">
    <property type="nucleotide sequence ID" value="NZ_CAJMXY010000004.1"/>
</dbReference>
<feature type="region of interest" description="Disordered" evidence="4">
    <location>
        <begin position="107"/>
        <end position="127"/>
    </location>
</feature>
<keyword evidence="3" id="KW-0378">Hydrolase</keyword>
<feature type="transmembrane region" description="Helical" evidence="5">
    <location>
        <begin position="389"/>
        <end position="417"/>
    </location>
</feature>
<keyword evidence="5" id="KW-0472">Membrane</keyword>
<keyword evidence="5" id="KW-0812">Transmembrane</keyword>
<evidence type="ECO:0000256" key="5">
    <source>
        <dbReference type="SAM" id="Phobius"/>
    </source>
</evidence>
<keyword evidence="2" id="KW-0540">Nuclease</keyword>
<feature type="transmembrane region" description="Helical" evidence="5">
    <location>
        <begin position="362"/>
        <end position="383"/>
    </location>
</feature>
<dbReference type="Pfam" id="PF08774">
    <property type="entry name" value="VRR_NUC"/>
    <property type="match status" value="1"/>
</dbReference>
<reference evidence="7 8" key="1">
    <citation type="submission" date="2018-05" db="EMBL/GenBank/DDBJ databases">
        <title>Genomic Encyclopedia of Type Strains, Phase IV (KMG-V): Genome sequencing to study the core and pangenomes of soil and plant-associated prokaryotes.</title>
        <authorList>
            <person name="Whitman W."/>
        </authorList>
    </citation>
    <scope>NUCLEOTIDE SEQUENCE [LARGE SCALE GENOMIC DNA]</scope>
    <source>
        <strain evidence="7 8">SIr-6563</strain>
    </source>
</reference>
<evidence type="ECO:0000313" key="8">
    <source>
        <dbReference type="Proteomes" id="UP000247515"/>
    </source>
</evidence>
<evidence type="ECO:0000259" key="6">
    <source>
        <dbReference type="SMART" id="SM00990"/>
    </source>
</evidence>
<name>A0ABX5MU25_9BURK</name>
<keyword evidence="5" id="KW-1133">Transmembrane helix</keyword>
<keyword evidence="8" id="KW-1185">Reference proteome</keyword>
<evidence type="ECO:0000256" key="1">
    <source>
        <dbReference type="ARBA" id="ARBA00001946"/>
    </source>
</evidence>
<gene>
    <name evidence="7" type="ORF">C7400_106114</name>
</gene>
<proteinExistence type="predicted"/>
<dbReference type="SMART" id="SM00990">
    <property type="entry name" value="VRR_NUC"/>
    <property type="match status" value="1"/>
</dbReference>